<accession>A0A835MFV4</accession>
<proteinExistence type="predicted"/>
<keyword evidence="1" id="KW-0472">Membrane</keyword>
<dbReference type="Proteomes" id="UP000657918">
    <property type="component" value="Chromosome 16"/>
</dbReference>
<organism evidence="2 3">
    <name type="scientific">Salix dunnii</name>
    <dbReference type="NCBI Taxonomy" id="1413687"/>
    <lineage>
        <taxon>Eukaryota</taxon>
        <taxon>Viridiplantae</taxon>
        <taxon>Streptophyta</taxon>
        <taxon>Embryophyta</taxon>
        <taxon>Tracheophyta</taxon>
        <taxon>Spermatophyta</taxon>
        <taxon>Magnoliopsida</taxon>
        <taxon>eudicotyledons</taxon>
        <taxon>Gunneridae</taxon>
        <taxon>Pentapetalae</taxon>
        <taxon>rosids</taxon>
        <taxon>fabids</taxon>
        <taxon>Malpighiales</taxon>
        <taxon>Salicaceae</taxon>
        <taxon>Saliceae</taxon>
        <taxon>Salix</taxon>
    </lineage>
</organism>
<evidence type="ECO:0000313" key="2">
    <source>
        <dbReference type="EMBL" id="KAF9664550.1"/>
    </source>
</evidence>
<name>A0A835MFV4_9ROSI</name>
<dbReference type="OrthoDB" id="847987at2759"/>
<reference evidence="2 3" key="1">
    <citation type="submission" date="2020-10" db="EMBL/GenBank/DDBJ databases">
        <title>Plant Genome Project.</title>
        <authorList>
            <person name="Zhang R.-G."/>
        </authorList>
    </citation>
    <scope>NUCLEOTIDE SEQUENCE [LARGE SCALE GENOMIC DNA]</scope>
    <source>
        <strain evidence="2">FAFU-HL-1</strain>
        <tissue evidence="2">Leaf</tissue>
    </source>
</reference>
<dbReference type="AlphaFoldDB" id="A0A835MFV4"/>
<evidence type="ECO:0000313" key="3">
    <source>
        <dbReference type="Proteomes" id="UP000657918"/>
    </source>
</evidence>
<gene>
    <name evidence="2" type="ORF">SADUNF_Sadunf16G0030300</name>
</gene>
<dbReference type="EMBL" id="JADGMS010000016">
    <property type="protein sequence ID" value="KAF9664550.1"/>
    <property type="molecule type" value="Genomic_DNA"/>
</dbReference>
<comment type="caution">
    <text evidence="2">The sequence shown here is derived from an EMBL/GenBank/DDBJ whole genome shotgun (WGS) entry which is preliminary data.</text>
</comment>
<sequence>MSALQNEKDSWPLRINVVIPILCFFWAIVGFTVHHKRKTVAIAAITTGQVEGASRHTQGSSCINGIKINIHDQTVQGIGNQYPQQQQESNHA</sequence>
<keyword evidence="3" id="KW-1185">Reference proteome</keyword>
<protein>
    <submittedName>
        <fullName evidence="2">Uncharacterized protein</fullName>
    </submittedName>
</protein>
<keyword evidence="1" id="KW-0812">Transmembrane</keyword>
<evidence type="ECO:0000256" key="1">
    <source>
        <dbReference type="SAM" id="Phobius"/>
    </source>
</evidence>
<feature type="transmembrane region" description="Helical" evidence="1">
    <location>
        <begin position="12"/>
        <end position="33"/>
    </location>
</feature>
<keyword evidence="1" id="KW-1133">Transmembrane helix</keyword>